<sequence>MPKLILCRHGQSVWNAENLFTGWADVDLSEQGKNEAITSGKKLKDQGIEIDIVYTSLLERAIKTTFHLLNESDQLFIPVIKSWRLNERHYGDLQGLNKDDAREKFGEEQVHIWRRSYDVAPPKQGEEQRNDYLNDRKYEHLDRRVMPESESLKDTLIRVIPYWNDQISQQLLDGKTVLVSAHGNSLRALIKYLENVSDEDIIGYEIKTGAPLIYELTDDLQVIDKYYL</sequence>
<dbReference type="SUPFAM" id="SSF53254">
    <property type="entry name" value="Phosphoglycerate mutase-like"/>
    <property type="match status" value="1"/>
</dbReference>
<comment type="similarity">
    <text evidence="2 6">Belongs to the phosphoglycerate mutase family. BPG-dependent PGAM subfamily.</text>
</comment>
<comment type="function">
    <text evidence="6 10">Catalyzes the interconversion of 2-phosphoglycerate and 3-phosphoglycerate.</text>
</comment>
<dbReference type="GeneID" id="79051655"/>
<feature type="binding site" evidence="6 8">
    <location>
        <position position="60"/>
    </location>
    <ligand>
        <name>substrate</name>
    </ligand>
</feature>
<dbReference type="SMART" id="SM00855">
    <property type="entry name" value="PGAM"/>
    <property type="match status" value="1"/>
</dbReference>
<evidence type="ECO:0000256" key="9">
    <source>
        <dbReference type="PIRSR" id="PIRSR613078-3"/>
    </source>
</evidence>
<dbReference type="Proteomes" id="UP000286317">
    <property type="component" value="Unassembled WGS sequence"/>
</dbReference>
<dbReference type="GO" id="GO:0006096">
    <property type="term" value="P:glycolytic process"/>
    <property type="evidence" value="ECO:0007669"/>
    <property type="project" value="UniProtKB-UniRule"/>
</dbReference>
<dbReference type="PANTHER" id="PTHR11931">
    <property type="entry name" value="PHOSPHOGLYCERATE MUTASE"/>
    <property type="match status" value="1"/>
</dbReference>
<keyword evidence="5 6" id="KW-0413">Isomerase</keyword>
<evidence type="ECO:0000313" key="12">
    <source>
        <dbReference type="Proteomes" id="UP000286317"/>
    </source>
</evidence>
<dbReference type="RefSeq" id="WP_039067326.1">
    <property type="nucleotide sequence ID" value="NZ_CP068712.1"/>
</dbReference>
<dbReference type="Gene3D" id="3.40.50.1240">
    <property type="entry name" value="Phosphoglycerate mutase-like"/>
    <property type="match status" value="1"/>
</dbReference>
<feature type="binding site" evidence="6 8">
    <location>
        <begin position="8"/>
        <end position="15"/>
    </location>
    <ligand>
        <name>substrate</name>
    </ligand>
</feature>
<accession>A0A418IDT1</accession>
<keyword evidence="12" id="KW-1185">Reference proteome</keyword>
<evidence type="ECO:0000256" key="5">
    <source>
        <dbReference type="ARBA" id="ARBA00023235"/>
    </source>
</evidence>
<dbReference type="NCBIfam" id="TIGR01258">
    <property type="entry name" value="pgm_1"/>
    <property type="match status" value="1"/>
</dbReference>
<dbReference type="EMBL" id="QXUF01000076">
    <property type="protein sequence ID" value="RIM99086.1"/>
    <property type="molecule type" value="Genomic_DNA"/>
</dbReference>
<dbReference type="GO" id="GO:0006094">
    <property type="term" value="P:gluconeogenesis"/>
    <property type="evidence" value="ECO:0007669"/>
    <property type="project" value="UniProtKB-UniRule"/>
</dbReference>
<feature type="binding site" evidence="6 8">
    <location>
        <begin position="21"/>
        <end position="22"/>
    </location>
    <ligand>
        <name>substrate</name>
    </ligand>
</feature>
<evidence type="ECO:0000256" key="4">
    <source>
        <dbReference type="ARBA" id="ARBA00023152"/>
    </source>
</evidence>
<dbReference type="FunFam" id="3.40.50.1240:FF:000003">
    <property type="entry name" value="2,3-bisphosphoglycerate-dependent phosphoglycerate mutase"/>
    <property type="match status" value="1"/>
</dbReference>
<dbReference type="InterPro" id="IPR001345">
    <property type="entry name" value="PG/BPGM_mutase_AS"/>
</dbReference>
<dbReference type="EC" id="5.4.2.11" evidence="6 10"/>
<evidence type="ECO:0000313" key="11">
    <source>
        <dbReference type="EMBL" id="RIM99086.1"/>
    </source>
</evidence>
<reference evidence="11 12" key="1">
    <citation type="journal article" date="2016" name="Front. Microbiol.">
        <title>Comprehensive Phylogenetic Analysis of Bovine Non-aureus Staphylococci Species Based on Whole-Genome Sequencing.</title>
        <authorList>
            <person name="Naushad S."/>
            <person name="Barkema H.W."/>
            <person name="Luby C."/>
            <person name="Condas L.A."/>
            <person name="Nobrega D.B."/>
            <person name="Carson D.A."/>
            <person name="De Buck J."/>
        </authorList>
    </citation>
    <scope>NUCLEOTIDE SEQUENCE [LARGE SCALE GENOMIC DNA]</scope>
    <source>
        <strain evidence="11 12">SNUC 4554</strain>
    </source>
</reference>
<dbReference type="OrthoDB" id="9781415at2"/>
<proteinExistence type="inferred from homology"/>
<organism evidence="11 12">
    <name type="scientific">Staphylococcus shinii</name>
    <dbReference type="NCBI Taxonomy" id="2912228"/>
    <lineage>
        <taxon>Bacteria</taxon>
        <taxon>Bacillati</taxon>
        <taxon>Bacillota</taxon>
        <taxon>Bacilli</taxon>
        <taxon>Bacillales</taxon>
        <taxon>Staphylococcaceae</taxon>
        <taxon>Staphylococcus</taxon>
    </lineage>
</organism>
<dbReference type="InterPro" id="IPR013078">
    <property type="entry name" value="His_Pase_superF_clade-1"/>
</dbReference>
<dbReference type="HAMAP" id="MF_01039">
    <property type="entry name" value="PGAM_GpmA"/>
    <property type="match status" value="1"/>
</dbReference>
<dbReference type="Pfam" id="PF00300">
    <property type="entry name" value="His_Phos_1"/>
    <property type="match status" value="2"/>
</dbReference>
<protein>
    <recommendedName>
        <fullName evidence="6 10">2,3-bisphosphoglycerate-dependent phosphoglycerate mutase</fullName>
        <shortName evidence="6">BPG-dependent PGAM</shortName>
        <shortName evidence="6">PGAM</shortName>
        <shortName evidence="6">Phosphoglyceromutase</shortName>
        <shortName evidence="6">dPGM</shortName>
        <ecNumber evidence="6 10">5.4.2.11</ecNumber>
    </recommendedName>
</protein>
<dbReference type="GO" id="GO:0004619">
    <property type="term" value="F:phosphoglycerate mutase activity"/>
    <property type="evidence" value="ECO:0007669"/>
    <property type="project" value="UniProtKB-UniRule"/>
</dbReference>
<dbReference type="NCBIfam" id="NF010717">
    <property type="entry name" value="PRK14119.1"/>
    <property type="match status" value="1"/>
</dbReference>
<feature type="binding site" evidence="6 8">
    <location>
        <begin position="183"/>
        <end position="184"/>
    </location>
    <ligand>
        <name>substrate</name>
    </ligand>
</feature>
<feature type="active site" description="Proton donor/acceptor" evidence="6 7">
    <location>
        <position position="87"/>
    </location>
</feature>
<name>A0A418IDT1_9STAP</name>
<evidence type="ECO:0000256" key="8">
    <source>
        <dbReference type="PIRSR" id="PIRSR613078-2"/>
    </source>
</evidence>
<dbReference type="PIRSF" id="PIRSF000709">
    <property type="entry name" value="6PFK_2-Ptase"/>
    <property type="match status" value="1"/>
</dbReference>
<dbReference type="NCBIfam" id="NF010713">
    <property type="entry name" value="PRK14115.1"/>
    <property type="match status" value="1"/>
</dbReference>
<dbReference type="UniPathway" id="UPA00109">
    <property type="reaction ID" value="UER00186"/>
</dbReference>
<dbReference type="InterPro" id="IPR005952">
    <property type="entry name" value="Phosphogly_mut1"/>
</dbReference>
<feature type="binding site" evidence="6 8">
    <location>
        <begin position="87"/>
        <end position="90"/>
    </location>
    <ligand>
        <name>substrate</name>
    </ligand>
</feature>
<feature type="binding site" evidence="6 8">
    <location>
        <begin position="114"/>
        <end position="115"/>
    </location>
    <ligand>
        <name>substrate</name>
    </ligand>
</feature>
<evidence type="ECO:0000256" key="6">
    <source>
        <dbReference type="HAMAP-Rule" id="MF_01039"/>
    </source>
</evidence>
<feature type="site" description="Transition state stabilizer" evidence="6 9">
    <location>
        <position position="182"/>
    </location>
</feature>
<dbReference type="PROSITE" id="PS00175">
    <property type="entry name" value="PG_MUTASE"/>
    <property type="match status" value="1"/>
</dbReference>
<feature type="active site" description="Tele-phosphohistidine intermediate" evidence="6 7">
    <location>
        <position position="9"/>
    </location>
</feature>
<evidence type="ECO:0000256" key="1">
    <source>
        <dbReference type="ARBA" id="ARBA00000380"/>
    </source>
</evidence>
<comment type="caution">
    <text evidence="11">The sequence shown here is derived from an EMBL/GenBank/DDBJ whole genome shotgun (WGS) entry which is preliminary data.</text>
</comment>
<evidence type="ECO:0000256" key="3">
    <source>
        <dbReference type="ARBA" id="ARBA00022432"/>
    </source>
</evidence>
<gene>
    <name evidence="6" type="primary">gpmA</name>
    <name evidence="11" type="ORF">BU112_10320</name>
</gene>
<comment type="catalytic activity">
    <reaction evidence="1 6 10">
        <text>(2R)-2-phosphoglycerate = (2R)-3-phosphoglycerate</text>
        <dbReference type="Rhea" id="RHEA:15901"/>
        <dbReference type="ChEBI" id="CHEBI:58272"/>
        <dbReference type="ChEBI" id="CHEBI:58289"/>
        <dbReference type="EC" id="5.4.2.11"/>
    </reaction>
</comment>
<evidence type="ECO:0000256" key="2">
    <source>
        <dbReference type="ARBA" id="ARBA00006717"/>
    </source>
</evidence>
<keyword evidence="3 6" id="KW-0312">Gluconeogenesis</keyword>
<dbReference type="CDD" id="cd07067">
    <property type="entry name" value="HP_PGM_like"/>
    <property type="match status" value="1"/>
</dbReference>
<evidence type="ECO:0000256" key="7">
    <source>
        <dbReference type="PIRSR" id="PIRSR613078-1"/>
    </source>
</evidence>
<comment type="pathway">
    <text evidence="6 10">Carbohydrate degradation; glycolysis; pyruvate from D-glyceraldehyde 3-phosphate: step 3/5.</text>
</comment>
<evidence type="ECO:0000256" key="10">
    <source>
        <dbReference type="RuleBase" id="RU004512"/>
    </source>
</evidence>
<dbReference type="AlphaFoldDB" id="A0A418IDT1"/>
<dbReference type="InterPro" id="IPR029033">
    <property type="entry name" value="His_PPase_superfam"/>
</dbReference>
<feature type="binding site" evidence="6 8">
    <location>
        <position position="98"/>
    </location>
    <ligand>
        <name>substrate</name>
    </ligand>
</feature>
<keyword evidence="4 6" id="KW-0324">Glycolysis</keyword>